<evidence type="ECO:0000256" key="5">
    <source>
        <dbReference type="ARBA" id="ARBA00022723"/>
    </source>
</evidence>
<dbReference type="Proteomes" id="UP000077143">
    <property type="component" value="Chromosome"/>
</dbReference>
<evidence type="ECO:0000256" key="1">
    <source>
        <dbReference type="ARBA" id="ARBA00001947"/>
    </source>
</evidence>
<dbReference type="InterPro" id="IPR013149">
    <property type="entry name" value="ADH-like_C"/>
</dbReference>
<dbReference type="STRING" id="1682113.A7U43_18360"/>
<evidence type="ECO:0000256" key="6">
    <source>
        <dbReference type="ARBA" id="ARBA00022833"/>
    </source>
</evidence>
<organism evidence="13 14">
    <name type="scientific">Mycobacterium adipatum</name>
    <dbReference type="NCBI Taxonomy" id="1682113"/>
    <lineage>
        <taxon>Bacteria</taxon>
        <taxon>Bacillati</taxon>
        <taxon>Actinomycetota</taxon>
        <taxon>Actinomycetes</taxon>
        <taxon>Mycobacteriales</taxon>
        <taxon>Mycobacteriaceae</taxon>
        <taxon>Mycobacterium</taxon>
    </lineage>
</organism>
<dbReference type="InterPro" id="IPR011032">
    <property type="entry name" value="GroES-like_sf"/>
</dbReference>
<dbReference type="PANTHER" id="PTHR42940">
    <property type="entry name" value="ALCOHOL DEHYDROGENASE 1-RELATED"/>
    <property type="match status" value="1"/>
</dbReference>
<dbReference type="InterPro" id="IPR013154">
    <property type="entry name" value="ADH-like_N"/>
</dbReference>
<comment type="catalytic activity">
    <reaction evidence="10">
        <text>a primary alcohol + NAD(+) = an aldehyde + NADH + H(+)</text>
        <dbReference type="Rhea" id="RHEA:10736"/>
        <dbReference type="ChEBI" id="CHEBI:15378"/>
        <dbReference type="ChEBI" id="CHEBI:15734"/>
        <dbReference type="ChEBI" id="CHEBI:17478"/>
        <dbReference type="ChEBI" id="CHEBI:57540"/>
        <dbReference type="ChEBI" id="CHEBI:57945"/>
        <dbReference type="EC" id="1.1.1.1"/>
    </reaction>
</comment>
<dbReference type="GO" id="GO:0004022">
    <property type="term" value="F:alcohol dehydrogenase (NAD+) activity"/>
    <property type="evidence" value="ECO:0007669"/>
    <property type="project" value="UniProtKB-EC"/>
</dbReference>
<evidence type="ECO:0000256" key="10">
    <source>
        <dbReference type="ARBA" id="ARBA00049243"/>
    </source>
</evidence>
<evidence type="ECO:0000256" key="7">
    <source>
        <dbReference type="ARBA" id="ARBA00023002"/>
    </source>
</evidence>
<dbReference type="SUPFAM" id="SSF50129">
    <property type="entry name" value="GroES-like"/>
    <property type="match status" value="1"/>
</dbReference>
<dbReference type="PANTHER" id="PTHR42940:SF7">
    <property type="entry name" value="ALCOHOL DEHYDROGENASE-LIKE N-TERMINAL DOMAIN-CONTAINING PROTEIN"/>
    <property type="match status" value="1"/>
</dbReference>
<dbReference type="Pfam" id="PF08240">
    <property type="entry name" value="ADH_N"/>
    <property type="match status" value="1"/>
</dbReference>
<keyword evidence="7" id="KW-0560">Oxidoreductase</keyword>
<gene>
    <name evidence="13" type="ORF">A7U43_18360</name>
</gene>
<keyword evidence="14" id="KW-1185">Reference proteome</keyword>
<dbReference type="InterPro" id="IPR036291">
    <property type="entry name" value="NAD(P)-bd_dom_sf"/>
</dbReference>
<dbReference type="OrthoDB" id="3567264at2"/>
<keyword evidence="6 11" id="KW-0862">Zinc</keyword>
<comment type="catalytic activity">
    <reaction evidence="9">
        <text>a secondary alcohol + NAD(+) = a ketone + NADH + H(+)</text>
        <dbReference type="Rhea" id="RHEA:10740"/>
        <dbReference type="ChEBI" id="CHEBI:15378"/>
        <dbReference type="ChEBI" id="CHEBI:17087"/>
        <dbReference type="ChEBI" id="CHEBI:35681"/>
        <dbReference type="ChEBI" id="CHEBI:57540"/>
        <dbReference type="ChEBI" id="CHEBI:57945"/>
        <dbReference type="EC" id="1.1.1.1"/>
    </reaction>
</comment>
<evidence type="ECO:0000256" key="9">
    <source>
        <dbReference type="ARBA" id="ARBA00049164"/>
    </source>
</evidence>
<evidence type="ECO:0000313" key="14">
    <source>
        <dbReference type="Proteomes" id="UP000077143"/>
    </source>
</evidence>
<proteinExistence type="inferred from homology"/>
<accession>A0A172UPR4</accession>
<evidence type="ECO:0000256" key="3">
    <source>
        <dbReference type="ARBA" id="ARBA00013190"/>
    </source>
</evidence>
<evidence type="ECO:0000313" key="13">
    <source>
        <dbReference type="EMBL" id="ANE80993.1"/>
    </source>
</evidence>
<dbReference type="InterPro" id="IPR002328">
    <property type="entry name" value="ADH_Zn_CS"/>
</dbReference>
<dbReference type="RefSeq" id="WP_067998185.1">
    <property type="nucleotide sequence ID" value="NZ_CP015596.1"/>
</dbReference>
<evidence type="ECO:0000256" key="2">
    <source>
        <dbReference type="ARBA" id="ARBA00008072"/>
    </source>
</evidence>
<comment type="similarity">
    <text evidence="2 11">Belongs to the zinc-containing alcohol dehydrogenase family.</text>
</comment>
<sequence>MARHLAVHVASAGAALELAEVDTAPPGRDHVRIAVQACGVCGTDHAFVNGAFPGLTWPLTPGHEIAGTIAEIGDGVQEFAVGDRVAVGWFGGNCGHCTQCRKGDFIHCENGQIPSWHYPGGYAESVTAPASALARIPDELSFAEAAPMACAGVTVFHGLRETKAKPGDRVAVLGVGGLGHLGVQFARAMGFETIAIARGADKKQDALDLGAHHYVDSKAGDVSEALQALGGVQVVLATAANSQAMADTVGGLLPRGELIVVGVTPDPLPVSPLQLITPGVSITGHPSGTARDVEDTMKFAVQSGVRARIQEMPLAQAAQAYAAMDTGKARYRMVLTV</sequence>
<evidence type="ECO:0000256" key="11">
    <source>
        <dbReference type="RuleBase" id="RU361277"/>
    </source>
</evidence>
<name>A0A172UPR4_9MYCO</name>
<evidence type="ECO:0000259" key="12">
    <source>
        <dbReference type="SMART" id="SM00829"/>
    </source>
</evidence>
<dbReference type="AlphaFoldDB" id="A0A172UPR4"/>
<dbReference type="FunFam" id="3.40.50.720:FF:000039">
    <property type="entry name" value="Alcohol dehydrogenase AdhP"/>
    <property type="match status" value="1"/>
</dbReference>
<keyword evidence="8" id="KW-0520">NAD</keyword>
<dbReference type="KEGG" id="madi:A7U43_18360"/>
<dbReference type="InterPro" id="IPR020843">
    <property type="entry name" value="ER"/>
</dbReference>
<dbReference type="EC" id="1.1.1.1" evidence="3"/>
<dbReference type="SUPFAM" id="SSF51735">
    <property type="entry name" value="NAD(P)-binding Rossmann-fold domains"/>
    <property type="match status" value="1"/>
</dbReference>
<dbReference type="Gene3D" id="3.40.50.720">
    <property type="entry name" value="NAD(P)-binding Rossmann-like Domain"/>
    <property type="match status" value="1"/>
</dbReference>
<dbReference type="Gene3D" id="3.90.180.10">
    <property type="entry name" value="Medium-chain alcohol dehydrogenases, catalytic domain"/>
    <property type="match status" value="1"/>
</dbReference>
<protein>
    <recommendedName>
        <fullName evidence="4">Alcohol dehydrogenase</fullName>
        <ecNumber evidence="3">1.1.1.1</ecNumber>
    </recommendedName>
</protein>
<dbReference type="SMART" id="SM00829">
    <property type="entry name" value="PKS_ER"/>
    <property type="match status" value="1"/>
</dbReference>
<dbReference type="PROSITE" id="PS00059">
    <property type="entry name" value="ADH_ZINC"/>
    <property type="match status" value="1"/>
</dbReference>
<dbReference type="Pfam" id="PF00107">
    <property type="entry name" value="ADH_zinc_N"/>
    <property type="match status" value="1"/>
</dbReference>
<dbReference type="GO" id="GO:0005737">
    <property type="term" value="C:cytoplasm"/>
    <property type="evidence" value="ECO:0007669"/>
    <property type="project" value="TreeGrafter"/>
</dbReference>
<keyword evidence="5 11" id="KW-0479">Metal-binding</keyword>
<reference evidence="13 14" key="1">
    <citation type="submission" date="2016-05" db="EMBL/GenBank/DDBJ databases">
        <title>Complete genome sequence of a phthalic acid esters degrading Mycobacterium sp. YC-RL4.</title>
        <authorList>
            <person name="Ren L."/>
            <person name="Fan S."/>
            <person name="Ruth N."/>
            <person name="Jia Y."/>
            <person name="Wang J."/>
            <person name="Qiao C."/>
        </authorList>
    </citation>
    <scope>NUCLEOTIDE SEQUENCE [LARGE SCALE GENOMIC DNA]</scope>
    <source>
        <strain evidence="13 14">YC-RL4</strain>
    </source>
</reference>
<evidence type="ECO:0000256" key="4">
    <source>
        <dbReference type="ARBA" id="ARBA00016352"/>
    </source>
</evidence>
<comment type="cofactor">
    <cofactor evidence="1 11">
        <name>Zn(2+)</name>
        <dbReference type="ChEBI" id="CHEBI:29105"/>
    </cofactor>
</comment>
<dbReference type="EMBL" id="CP015596">
    <property type="protein sequence ID" value="ANE80993.1"/>
    <property type="molecule type" value="Genomic_DNA"/>
</dbReference>
<feature type="domain" description="Enoyl reductase (ER)" evidence="12">
    <location>
        <begin position="13"/>
        <end position="335"/>
    </location>
</feature>
<dbReference type="GO" id="GO:0008270">
    <property type="term" value="F:zinc ion binding"/>
    <property type="evidence" value="ECO:0007669"/>
    <property type="project" value="InterPro"/>
</dbReference>
<evidence type="ECO:0000256" key="8">
    <source>
        <dbReference type="ARBA" id="ARBA00023027"/>
    </source>
</evidence>